<keyword evidence="2" id="KW-1185">Reference proteome</keyword>
<dbReference type="KEGG" id="daq:DAQ1742_03980"/>
<dbReference type="Proteomes" id="UP000294820">
    <property type="component" value="Chromosome 1"/>
</dbReference>
<evidence type="ECO:0000313" key="2">
    <source>
        <dbReference type="Proteomes" id="UP000294820"/>
    </source>
</evidence>
<evidence type="ECO:0000313" key="1">
    <source>
        <dbReference type="EMBL" id="SLM64757.1"/>
    </source>
</evidence>
<reference evidence="1 2" key="1">
    <citation type="submission" date="2016-09" db="EMBL/GenBank/DDBJ databases">
        <authorList>
            <person name="Reverchon S."/>
            <person name="Nasser W."/>
            <person name="Leonard S."/>
            <person name="Brochier C."/>
            <person name="Duprey A."/>
        </authorList>
    </citation>
    <scope>NUCLEOTIDE SEQUENCE [LARGE SCALE GENOMIC DNA]</scope>
    <source>
        <strain evidence="1 2">174/2</strain>
    </source>
</reference>
<protein>
    <submittedName>
        <fullName evidence="1">Uncharacterized protein</fullName>
    </submittedName>
</protein>
<sequence>MLLACHRLAKVTLKAVCGWAKDDEGFLIDSQGHCQGKNSAKTSAG</sequence>
<name>A0A375AFJ6_9GAMM</name>
<organism evidence="1 2">
    <name type="scientific">Dickeya aquatica</name>
    <dbReference type="NCBI Taxonomy" id="1401087"/>
    <lineage>
        <taxon>Bacteria</taxon>
        <taxon>Pseudomonadati</taxon>
        <taxon>Pseudomonadota</taxon>
        <taxon>Gammaproteobacteria</taxon>
        <taxon>Enterobacterales</taxon>
        <taxon>Pectobacteriaceae</taxon>
        <taxon>Dickeya</taxon>
    </lineage>
</organism>
<proteinExistence type="predicted"/>
<dbReference type="EMBL" id="LT615367">
    <property type="protein sequence ID" value="SLM64757.1"/>
    <property type="molecule type" value="Genomic_DNA"/>
</dbReference>
<dbReference type="AlphaFoldDB" id="A0A375AFJ6"/>
<gene>
    <name evidence="1" type="ORF">DAQ1742_03980</name>
</gene>
<accession>A0A375AFJ6</accession>